<dbReference type="GO" id="GO:0016020">
    <property type="term" value="C:membrane"/>
    <property type="evidence" value="ECO:0007669"/>
    <property type="project" value="UniProtKB-SubCell"/>
</dbReference>
<sequence length="120" mass="13760">MLQKIVNSGYYYLNWLSSSEYSTPIWAILIAGCFSILTLTLSLYLLLEHLSTYKNPEEQKFLIGVILMVPCYSVESFISLVNPRISVQIGILRDCYESFAMYSFGRYLIACLGMTIKLLF</sequence>
<keyword evidence="4 5" id="KW-0472">Membrane</keyword>
<evidence type="ECO:0000256" key="4">
    <source>
        <dbReference type="ARBA" id="ARBA00023136"/>
    </source>
</evidence>
<feature type="transmembrane region" description="Helical" evidence="5">
    <location>
        <begin position="25"/>
        <end position="47"/>
    </location>
</feature>
<dbReference type="Pfam" id="PF03619">
    <property type="entry name" value="Solute_trans_a"/>
    <property type="match status" value="1"/>
</dbReference>
<comment type="subcellular location">
    <subcellularLocation>
        <location evidence="1">Membrane</location>
        <topology evidence="1">Multi-pass membrane protein</topology>
    </subcellularLocation>
</comment>
<evidence type="ECO:0000256" key="2">
    <source>
        <dbReference type="ARBA" id="ARBA00022692"/>
    </source>
</evidence>
<comment type="caution">
    <text evidence="6">The sequence shown here is derived from an EMBL/GenBank/DDBJ whole genome shotgun (WGS) entry which is preliminary data.</text>
</comment>
<proteinExistence type="predicted"/>
<dbReference type="EMBL" id="WHWC01000018">
    <property type="protein sequence ID" value="KAG8364652.1"/>
    <property type="molecule type" value="Genomic_DNA"/>
</dbReference>
<evidence type="ECO:0000313" key="7">
    <source>
        <dbReference type="Proteomes" id="UP000826271"/>
    </source>
</evidence>
<accession>A0AAV6WB91</accession>
<evidence type="ECO:0000256" key="1">
    <source>
        <dbReference type="ARBA" id="ARBA00004141"/>
    </source>
</evidence>
<evidence type="ECO:0000256" key="3">
    <source>
        <dbReference type="ARBA" id="ARBA00022989"/>
    </source>
</evidence>
<evidence type="ECO:0000313" key="6">
    <source>
        <dbReference type="EMBL" id="KAG8364652.1"/>
    </source>
</evidence>
<dbReference type="PANTHER" id="PTHR23423">
    <property type="entry name" value="ORGANIC SOLUTE TRANSPORTER-RELATED"/>
    <property type="match status" value="1"/>
</dbReference>
<evidence type="ECO:0000256" key="5">
    <source>
        <dbReference type="SAM" id="Phobius"/>
    </source>
</evidence>
<keyword evidence="3 5" id="KW-1133">Transmembrane helix</keyword>
<keyword evidence="7" id="KW-1185">Reference proteome</keyword>
<dbReference type="PROSITE" id="PS51257">
    <property type="entry name" value="PROKAR_LIPOPROTEIN"/>
    <property type="match status" value="1"/>
</dbReference>
<reference evidence="6" key="1">
    <citation type="submission" date="2019-10" db="EMBL/GenBank/DDBJ databases">
        <authorList>
            <person name="Zhang R."/>
            <person name="Pan Y."/>
            <person name="Wang J."/>
            <person name="Ma R."/>
            <person name="Yu S."/>
        </authorList>
    </citation>
    <scope>NUCLEOTIDE SEQUENCE</scope>
    <source>
        <strain evidence="6">LA-IB0</strain>
        <tissue evidence="6">Leaf</tissue>
    </source>
</reference>
<name>A0AAV6WB91_9LAMI</name>
<dbReference type="InterPro" id="IPR005178">
    <property type="entry name" value="Ostalpha/TMEM184C"/>
</dbReference>
<organism evidence="6 7">
    <name type="scientific">Buddleja alternifolia</name>
    <dbReference type="NCBI Taxonomy" id="168488"/>
    <lineage>
        <taxon>Eukaryota</taxon>
        <taxon>Viridiplantae</taxon>
        <taxon>Streptophyta</taxon>
        <taxon>Embryophyta</taxon>
        <taxon>Tracheophyta</taxon>
        <taxon>Spermatophyta</taxon>
        <taxon>Magnoliopsida</taxon>
        <taxon>eudicotyledons</taxon>
        <taxon>Gunneridae</taxon>
        <taxon>Pentapetalae</taxon>
        <taxon>asterids</taxon>
        <taxon>lamiids</taxon>
        <taxon>Lamiales</taxon>
        <taxon>Scrophulariaceae</taxon>
        <taxon>Buddlejeae</taxon>
        <taxon>Buddleja</taxon>
    </lineage>
</organism>
<protein>
    <submittedName>
        <fullName evidence="6">Uncharacterized protein</fullName>
    </submittedName>
</protein>
<dbReference type="AlphaFoldDB" id="A0AAV6WB91"/>
<dbReference type="Proteomes" id="UP000826271">
    <property type="component" value="Unassembled WGS sequence"/>
</dbReference>
<keyword evidence="2 5" id="KW-0812">Transmembrane</keyword>
<gene>
    <name evidence="6" type="ORF">BUALT_Bualt18G0020000</name>
</gene>